<dbReference type="SMART" id="SM00530">
    <property type="entry name" value="HTH_XRE"/>
    <property type="match status" value="1"/>
</dbReference>
<gene>
    <name evidence="3" type="ORF">KDB89_07145</name>
</gene>
<feature type="transmembrane region" description="Helical" evidence="1">
    <location>
        <begin position="56"/>
        <end position="76"/>
    </location>
</feature>
<keyword evidence="1" id="KW-0812">Transmembrane</keyword>
<dbReference type="PROSITE" id="PS50943">
    <property type="entry name" value="HTH_CROC1"/>
    <property type="match status" value="1"/>
</dbReference>
<evidence type="ECO:0000313" key="4">
    <source>
        <dbReference type="Proteomes" id="UP000824504"/>
    </source>
</evidence>
<dbReference type="RefSeq" id="WP_219084133.1">
    <property type="nucleotide sequence ID" value="NZ_CP079216.1"/>
</dbReference>
<sequence length="90" mass="10206">MKEEQARRLGKYIKKLRVERKMSGRELARVAGVDAAYIGRLEKGFYKAPRPDSLRAIALALGIPLADLFAMAEYVMPYDLPNFASYLRAK</sequence>
<dbReference type="Proteomes" id="UP000824504">
    <property type="component" value="Chromosome"/>
</dbReference>
<dbReference type="InterPro" id="IPR001387">
    <property type="entry name" value="Cro/C1-type_HTH"/>
</dbReference>
<dbReference type="Pfam" id="PF01381">
    <property type="entry name" value="HTH_3"/>
    <property type="match status" value="1"/>
</dbReference>
<keyword evidence="1" id="KW-0472">Membrane</keyword>
<keyword evidence="4" id="KW-1185">Reference proteome</keyword>
<evidence type="ECO:0000256" key="1">
    <source>
        <dbReference type="SAM" id="Phobius"/>
    </source>
</evidence>
<protein>
    <submittedName>
        <fullName evidence="3">Helix-turn-helix domain-containing protein</fullName>
    </submittedName>
</protein>
<evidence type="ECO:0000259" key="2">
    <source>
        <dbReference type="PROSITE" id="PS50943"/>
    </source>
</evidence>
<organism evidence="3 4">
    <name type="scientific">Tessaracoccus palaemonis</name>
    <dbReference type="NCBI Taxonomy" id="2829499"/>
    <lineage>
        <taxon>Bacteria</taxon>
        <taxon>Bacillati</taxon>
        <taxon>Actinomycetota</taxon>
        <taxon>Actinomycetes</taxon>
        <taxon>Propionibacteriales</taxon>
        <taxon>Propionibacteriaceae</taxon>
        <taxon>Tessaracoccus</taxon>
    </lineage>
</organism>
<keyword evidence="1" id="KW-1133">Transmembrane helix</keyword>
<reference evidence="3 4" key="1">
    <citation type="submission" date="2021-07" db="EMBL/GenBank/DDBJ databases">
        <title>complete genome sequencing of Tessaracoccus sp.J1M15.</title>
        <authorList>
            <person name="Bae J.-W."/>
            <person name="Kim D.-y."/>
        </authorList>
    </citation>
    <scope>NUCLEOTIDE SEQUENCE [LARGE SCALE GENOMIC DNA]</scope>
    <source>
        <strain evidence="3 4">J1M15</strain>
    </source>
</reference>
<feature type="domain" description="HTH cro/C1-type" evidence="2">
    <location>
        <begin position="13"/>
        <end position="68"/>
    </location>
</feature>
<proteinExistence type="predicted"/>
<dbReference type="CDD" id="cd00093">
    <property type="entry name" value="HTH_XRE"/>
    <property type="match status" value="1"/>
</dbReference>
<dbReference type="EMBL" id="CP079216">
    <property type="protein sequence ID" value="QXT64210.1"/>
    <property type="molecule type" value="Genomic_DNA"/>
</dbReference>
<accession>A0ABX8SNH4</accession>
<name>A0ABX8SNH4_9ACTN</name>
<evidence type="ECO:0000313" key="3">
    <source>
        <dbReference type="EMBL" id="QXT64210.1"/>
    </source>
</evidence>